<accession>A0A9N7JME5</accession>
<dbReference type="EMBL" id="CP023671">
    <property type="protein sequence ID" value="AYE35088.1"/>
    <property type="molecule type" value="Genomic_DNA"/>
</dbReference>
<gene>
    <name evidence="6" type="ORF">CP523_12050</name>
</gene>
<keyword evidence="4" id="KW-0804">Transcription</keyword>
<dbReference type="GO" id="GO:0003700">
    <property type="term" value="F:DNA-binding transcription factor activity"/>
    <property type="evidence" value="ECO:0007669"/>
    <property type="project" value="InterPro"/>
</dbReference>
<dbReference type="SUPFAM" id="SSF53850">
    <property type="entry name" value="Periplasmic binding protein-like II"/>
    <property type="match status" value="1"/>
</dbReference>
<dbReference type="GO" id="GO:0005829">
    <property type="term" value="C:cytosol"/>
    <property type="evidence" value="ECO:0007669"/>
    <property type="project" value="TreeGrafter"/>
</dbReference>
<evidence type="ECO:0000259" key="5">
    <source>
        <dbReference type="PROSITE" id="PS50931"/>
    </source>
</evidence>
<dbReference type="InterPro" id="IPR050950">
    <property type="entry name" value="HTH-type_LysR_regulators"/>
</dbReference>
<dbReference type="InterPro" id="IPR000847">
    <property type="entry name" value="LysR_HTH_N"/>
</dbReference>
<organism evidence="6 7">
    <name type="scientific">Clostridium septicum</name>
    <dbReference type="NCBI Taxonomy" id="1504"/>
    <lineage>
        <taxon>Bacteria</taxon>
        <taxon>Bacillati</taxon>
        <taxon>Bacillota</taxon>
        <taxon>Clostridia</taxon>
        <taxon>Eubacteriales</taxon>
        <taxon>Clostridiaceae</taxon>
        <taxon>Clostridium</taxon>
    </lineage>
</organism>
<name>A0A9N7JME5_CLOSE</name>
<dbReference type="AlphaFoldDB" id="A0A9N7JME5"/>
<evidence type="ECO:0000256" key="4">
    <source>
        <dbReference type="ARBA" id="ARBA00023163"/>
    </source>
</evidence>
<dbReference type="PANTHER" id="PTHR30419:SF8">
    <property type="entry name" value="NITROGEN ASSIMILATION TRANSCRIPTIONAL ACTIVATOR-RELATED"/>
    <property type="match status" value="1"/>
</dbReference>
<evidence type="ECO:0000313" key="6">
    <source>
        <dbReference type="EMBL" id="AYE35088.1"/>
    </source>
</evidence>
<dbReference type="FunFam" id="1.10.10.10:FF:000001">
    <property type="entry name" value="LysR family transcriptional regulator"/>
    <property type="match status" value="1"/>
</dbReference>
<dbReference type="InterPro" id="IPR005119">
    <property type="entry name" value="LysR_subst-bd"/>
</dbReference>
<proteinExistence type="inferred from homology"/>
<sequence length="295" mass="33667">MEGSLILNIEQVKYFLEVEKYKSFTLASEELCISQSSLSKQIKSLEKELNTELFIRNPRNILLSYSGEKFLEYAKSYVTLHNKILKEMMDISNRELNIGITPLLSQYGIISLINTFNKSFSKINLNLIENDSSNLFKLFNSKSINLAFTNLNDIDTENYNAISLFKDELVLVISKNNPLAKVESINICSLSKQTFILSESNNSLYNLCTKECLKSGFYPKISYSSCRIDTILELVSQGFGVTLLPQKVINKFNTENLRSIPLQNTIINEIVLTFPKNLPLSTETKLFIEFIISKK</sequence>
<reference evidence="6 7" key="1">
    <citation type="submission" date="2017-09" db="EMBL/GenBank/DDBJ databases">
        <authorList>
            <person name="Thomas P."/>
            <person name="Seyboldt C."/>
        </authorList>
    </citation>
    <scope>NUCLEOTIDE SEQUENCE [LARGE SCALE GENOMIC DNA]</scope>
    <source>
        <strain evidence="6 7">DSM 7534</strain>
    </source>
</reference>
<dbReference type="Gene3D" id="1.10.10.10">
    <property type="entry name" value="Winged helix-like DNA-binding domain superfamily/Winged helix DNA-binding domain"/>
    <property type="match status" value="1"/>
</dbReference>
<dbReference type="SUPFAM" id="SSF46785">
    <property type="entry name" value="Winged helix' DNA-binding domain"/>
    <property type="match status" value="1"/>
</dbReference>
<protein>
    <recommendedName>
        <fullName evidence="5">HTH lysR-type domain-containing protein</fullName>
    </recommendedName>
</protein>
<dbReference type="KEGG" id="csep:CP523_12050"/>
<evidence type="ECO:0000313" key="7">
    <source>
        <dbReference type="Proteomes" id="UP000280586"/>
    </source>
</evidence>
<evidence type="ECO:0000256" key="2">
    <source>
        <dbReference type="ARBA" id="ARBA00023015"/>
    </source>
</evidence>
<dbReference type="PROSITE" id="PS50931">
    <property type="entry name" value="HTH_LYSR"/>
    <property type="match status" value="1"/>
</dbReference>
<dbReference type="Pfam" id="PF03466">
    <property type="entry name" value="LysR_substrate"/>
    <property type="match status" value="1"/>
</dbReference>
<dbReference type="InterPro" id="IPR036390">
    <property type="entry name" value="WH_DNA-bd_sf"/>
</dbReference>
<dbReference type="PANTHER" id="PTHR30419">
    <property type="entry name" value="HTH-TYPE TRANSCRIPTIONAL REGULATOR YBHD"/>
    <property type="match status" value="1"/>
</dbReference>
<comment type="similarity">
    <text evidence="1">Belongs to the LysR transcriptional regulatory family.</text>
</comment>
<evidence type="ECO:0000256" key="3">
    <source>
        <dbReference type="ARBA" id="ARBA00023125"/>
    </source>
</evidence>
<dbReference type="InterPro" id="IPR036388">
    <property type="entry name" value="WH-like_DNA-bd_sf"/>
</dbReference>
<keyword evidence="2" id="KW-0805">Transcription regulation</keyword>
<dbReference type="PRINTS" id="PR00039">
    <property type="entry name" value="HTHLYSR"/>
</dbReference>
<feature type="domain" description="HTH lysR-type" evidence="5">
    <location>
        <begin position="7"/>
        <end position="64"/>
    </location>
</feature>
<dbReference type="Gene3D" id="3.40.190.290">
    <property type="match status" value="1"/>
</dbReference>
<dbReference type="GO" id="GO:0003677">
    <property type="term" value="F:DNA binding"/>
    <property type="evidence" value="ECO:0007669"/>
    <property type="project" value="UniProtKB-KW"/>
</dbReference>
<dbReference type="Proteomes" id="UP000280586">
    <property type="component" value="Chromosome"/>
</dbReference>
<dbReference type="CDD" id="cd05466">
    <property type="entry name" value="PBP2_LTTR_substrate"/>
    <property type="match status" value="1"/>
</dbReference>
<dbReference type="Pfam" id="PF00126">
    <property type="entry name" value="HTH_1"/>
    <property type="match status" value="1"/>
</dbReference>
<evidence type="ECO:0000256" key="1">
    <source>
        <dbReference type="ARBA" id="ARBA00009437"/>
    </source>
</evidence>
<keyword evidence="3" id="KW-0238">DNA-binding</keyword>